<dbReference type="HOGENOM" id="CLU_1358944_0_0_11"/>
<feature type="region of interest" description="Disordered" evidence="1">
    <location>
        <begin position="1"/>
        <end position="27"/>
    </location>
</feature>
<name>C7NK55_KYTSD</name>
<keyword evidence="3" id="KW-1185">Reference proteome</keyword>
<accession>C7NK55</accession>
<dbReference type="eggNOG" id="ENOG5031R9K">
    <property type="taxonomic scope" value="Bacteria"/>
</dbReference>
<dbReference type="InterPro" id="IPR019660">
    <property type="entry name" value="Put_sensory_transdc_reg_YbjN"/>
</dbReference>
<dbReference type="SUPFAM" id="SSF69635">
    <property type="entry name" value="Type III secretory system chaperone-like"/>
    <property type="match status" value="1"/>
</dbReference>
<evidence type="ECO:0000313" key="2">
    <source>
        <dbReference type="EMBL" id="ACV05442.1"/>
    </source>
</evidence>
<proteinExistence type="predicted"/>
<evidence type="ECO:0000313" key="3">
    <source>
        <dbReference type="Proteomes" id="UP000006666"/>
    </source>
</evidence>
<evidence type="ECO:0008006" key="4">
    <source>
        <dbReference type="Google" id="ProtNLM"/>
    </source>
</evidence>
<dbReference type="EMBL" id="CP001686">
    <property type="protein sequence ID" value="ACV05442.1"/>
    <property type="molecule type" value="Genomic_DNA"/>
</dbReference>
<organism evidence="2 3">
    <name type="scientific">Kytococcus sedentarius (strain ATCC 14392 / DSM 20547 / JCM 11482 / CCUG 33030 / NBRC 15357 / NCTC 11040 / CCM 314 / 541)</name>
    <name type="common">Micrococcus sedentarius</name>
    <dbReference type="NCBI Taxonomy" id="478801"/>
    <lineage>
        <taxon>Bacteria</taxon>
        <taxon>Bacillati</taxon>
        <taxon>Actinomycetota</taxon>
        <taxon>Actinomycetes</taxon>
        <taxon>Micrococcales</taxon>
        <taxon>Kytococcaceae</taxon>
        <taxon>Kytococcus</taxon>
    </lineage>
</organism>
<dbReference type="Proteomes" id="UP000006666">
    <property type="component" value="Chromosome"/>
</dbReference>
<sequence>MTAAENAAARGDDDGPGGRPAGSPGQQAALDVVDRWVALHADPASPEHVEGVEAERLADDDGRPTGAWVITLPGERKLKTVVSVRVGEKSLGLIAFVVRNPDENHAAVYRMLLRRTLDLPGLAYAIDDSGDVYLTGRTPVRGVTDTWFDEAMGAVLQASDGIFNEVLAKGFLTAMQTEWDWRTSRGESTRNLEAFRHLLAD</sequence>
<reference evidence="2 3" key="1">
    <citation type="journal article" date="2009" name="Stand. Genomic Sci.">
        <title>Complete genome sequence of Kytococcus sedentarius type strain (541).</title>
        <authorList>
            <person name="Sims D."/>
            <person name="Brettin T."/>
            <person name="Detter J.C."/>
            <person name="Han C."/>
            <person name="Lapidus A."/>
            <person name="Copeland A."/>
            <person name="Glavina Del Rio T."/>
            <person name="Nolan M."/>
            <person name="Chen F."/>
            <person name="Lucas S."/>
            <person name="Tice H."/>
            <person name="Cheng J.F."/>
            <person name="Bruce D."/>
            <person name="Goodwin L."/>
            <person name="Pitluck S."/>
            <person name="Ovchinnikova G."/>
            <person name="Pati A."/>
            <person name="Ivanova N."/>
            <person name="Mavrommatis K."/>
            <person name="Chen A."/>
            <person name="Palaniappan K."/>
            <person name="D'haeseleer P."/>
            <person name="Chain P."/>
            <person name="Bristow J."/>
            <person name="Eisen J.A."/>
            <person name="Markowitz V."/>
            <person name="Hugenholtz P."/>
            <person name="Schneider S."/>
            <person name="Goker M."/>
            <person name="Pukall R."/>
            <person name="Kyrpides N.C."/>
            <person name="Klenk H.P."/>
        </authorList>
    </citation>
    <scope>NUCLEOTIDE SEQUENCE [LARGE SCALE GENOMIC DNA]</scope>
    <source>
        <strain evidence="3">ATCC 14392 / DSM 20547 / JCM 11482 / CCUG 33030 / NBRC 15357 / NCTC 11040 / CCM 314 / 541</strain>
    </source>
</reference>
<gene>
    <name evidence="2" type="ordered locus">Ksed_03660</name>
</gene>
<dbReference type="KEGG" id="kse:Ksed_03660"/>
<dbReference type="RefSeq" id="WP_012801860.1">
    <property type="nucleotide sequence ID" value="NC_013169.1"/>
</dbReference>
<evidence type="ECO:0000256" key="1">
    <source>
        <dbReference type="SAM" id="MobiDB-lite"/>
    </source>
</evidence>
<dbReference type="Pfam" id="PF10722">
    <property type="entry name" value="YbjN"/>
    <property type="match status" value="1"/>
</dbReference>
<dbReference type="Gene3D" id="3.30.1460.10">
    <property type="match status" value="1"/>
</dbReference>
<protein>
    <recommendedName>
        <fullName evidence="4">Sensory transduction regulator</fullName>
    </recommendedName>
</protein>
<dbReference type="AlphaFoldDB" id="C7NK55"/>
<dbReference type="STRING" id="478801.Ksed_03660"/>